<evidence type="ECO:0000313" key="2">
    <source>
        <dbReference type="EMBL" id="GAA1747127.1"/>
    </source>
</evidence>
<sequence>MSPATELVSPYPPMTISRFHTTSPTMSKTMEAAKYAGIPHHHRNGHRFRGALALPLSPVPSVLTAPPPPSDRLWAQRSQPGRALSPHT</sequence>
<accession>A0ABP4W6T3</accession>
<reference evidence="3" key="1">
    <citation type="journal article" date="2019" name="Int. J. Syst. Evol. Microbiol.">
        <title>The Global Catalogue of Microorganisms (GCM) 10K type strain sequencing project: providing services to taxonomists for standard genome sequencing and annotation.</title>
        <authorList>
            <consortium name="The Broad Institute Genomics Platform"/>
            <consortium name="The Broad Institute Genome Sequencing Center for Infectious Disease"/>
            <person name="Wu L."/>
            <person name="Ma J."/>
        </authorList>
    </citation>
    <scope>NUCLEOTIDE SEQUENCE [LARGE SCALE GENOMIC DNA]</scope>
    <source>
        <strain evidence="3">JCM 14735</strain>
    </source>
</reference>
<name>A0ABP4W6T3_9MICC</name>
<keyword evidence="3" id="KW-1185">Reference proteome</keyword>
<dbReference type="EMBL" id="BAAAOA010000005">
    <property type="protein sequence ID" value="GAA1747127.1"/>
    <property type="molecule type" value="Genomic_DNA"/>
</dbReference>
<evidence type="ECO:0000256" key="1">
    <source>
        <dbReference type="SAM" id="MobiDB-lite"/>
    </source>
</evidence>
<proteinExistence type="predicted"/>
<protein>
    <submittedName>
        <fullName evidence="2">Uncharacterized protein</fullName>
    </submittedName>
</protein>
<evidence type="ECO:0000313" key="3">
    <source>
        <dbReference type="Proteomes" id="UP001501204"/>
    </source>
</evidence>
<gene>
    <name evidence="2" type="ORF">GCM10009767_02280</name>
</gene>
<dbReference type="Proteomes" id="UP001501204">
    <property type="component" value="Unassembled WGS sequence"/>
</dbReference>
<feature type="region of interest" description="Disordered" evidence="1">
    <location>
        <begin position="58"/>
        <end position="88"/>
    </location>
</feature>
<comment type="caution">
    <text evidence="2">The sequence shown here is derived from an EMBL/GenBank/DDBJ whole genome shotgun (WGS) entry which is preliminary data.</text>
</comment>
<organism evidence="2 3">
    <name type="scientific">Kocuria aegyptia</name>
    <dbReference type="NCBI Taxonomy" id="330943"/>
    <lineage>
        <taxon>Bacteria</taxon>
        <taxon>Bacillati</taxon>
        <taxon>Actinomycetota</taxon>
        <taxon>Actinomycetes</taxon>
        <taxon>Micrococcales</taxon>
        <taxon>Micrococcaceae</taxon>
        <taxon>Kocuria</taxon>
    </lineage>
</organism>
<feature type="region of interest" description="Disordered" evidence="1">
    <location>
        <begin position="1"/>
        <end position="24"/>
    </location>
</feature>